<sequence>MKGMELMKNKNKLFLFLLSAALAFILTGFSDQTKVYAKTYYVSPNGFDCDWSQSTNDTGSIDKPLKTLKNAINHYMKPGDTLIVRGGTYRERIDIYGNGSSTSWYTIKNYPNEVVTLYGDGDDTEKANGLVFHNSSYWIVSGLNITNYTGSGIWLNGEGGDNINHIILKNLNIYGINGPKTGNNGTEGIFADGHVSYCTIQNSKIHDISLPANRTDRDHGIYIGYGVSHLIIDGNEIYNNIGAGIQFYGEPNGGSYCTISNNKIYNNHGYGVTIFTNAVHNVIYRNSFYGNVIYDLRIHDSSNNNVIKNNVFGSINSDHNVDMENNSDDNIFSNNCYSKSNISVIYAHNKSMDFSVWQKNYSQDLGGNKLTTASRTNEVINAQNEEISKQLGFNVFNQTNNFISPSKVWNIILSSPVDKYSVNNNNVWVQDALGNLFSTSVKLSSDGKTIVVSPNTNYNSNTVYCLYINNLKSTNGQTLSPIKMSFLTY</sequence>
<evidence type="ECO:0000256" key="1">
    <source>
        <dbReference type="ARBA" id="ARBA00022729"/>
    </source>
</evidence>
<evidence type="ECO:0000313" key="6">
    <source>
        <dbReference type="Proteomes" id="UP001623592"/>
    </source>
</evidence>
<evidence type="ECO:0000256" key="2">
    <source>
        <dbReference type="SAM" id="SignalP"/>
    </source>
</evidence>
<dbReference type="Pfam" id="PF13229">
    <property type="entry name" value="Beta_helix"/>
    <property type="match status" value="1"/>
</dbReference>
<feature type="signal peptide" evidence="2">
    <location>
        <begin position="1"/>
        <end position="23"/>
    </location>
</feature>
<feature type="chain" id="PRO_5045577853" evidence="2">
    <location>
        <begin position="24"/>
        <end position="489"/>
    </location>
</feature>
<keyword evidence="1 2" id="KW-0732">Signal</keyword>
<reference evidence="5 6" key="1">
    <citation type="submission" date="2024-11" db="EMBL/GenBank/DDBJ databases">
        <authorList>
            <person name="Heng Y.C."/>
            <person name="Lim A.C.H."/>
            <person name="Lee J.K.Y."/>
            <person name="Kittelmann S."/>
        </authorList>
    </citation>
    <scope>NUCLEOTIDE SEQUENCE [LARGE SCALE GENOMIC DNA]</scope>
    <source>
        <strain evidence="5 6">WILCCON 0114</strain>
    </source>
</reference>
<feature type="domain" description="Right handed beta helix" evidence="4">
    <location>
        <begin position="188"/>
        <end position="352"/>
    </location>
</feature>
<dbReference type="Proteomes" id="UP001623592">
    <property type="component" value="Unassembled WGS sequence"/>
</dbReference>
<dbReference type="InterPro" id="IPR012334">
    <property type="entry name" value="Pectin_lyas_fold"/>
</dbReference>
<evidence type="ECO:0000259" key="3">
    <source>
        <dbReference type="Pfam" id="PF13205"/>
    </source>
</evidence>
<dbReference type="InterPro" id="IPR032812">
    <property type="entry name" value="SbsA_Ig"/>
</dbReference>
<dbReference type="InterPro" id="IPR039448">
    <property type="entry name" value="Beta_helix"/>
</dbReference>
<protein>
    <submittedName>
        <fullName evidence="5">Right-handed parallel beta-helix repeat-containing protein</fullName>
    </submittedName>
</protein>
<gene>
    <name evidence="5" type="ORF">ACJDT4_15005</name>
</gene>
<dbReference type="Pfam" id="PF13205">
    <property type="entry name" value="Big_5"/>
    <property type="match status" value="1"/>
</dbReference>
<dbReference type="SMART" id="SM00710">
    <property type="entry name" value="PbH1"/>
    <property type="match status" value="5"/>
</dbReference>
<keyword evidence="6" id="KW-1185">Reference proteome</keyword>
<dbReference type="Gene3D" id="2.60.40.1220">
    <property type="match status" value="1"/>
</dbReference>
<accession>A0ABW8TGZ9</accession>
<dbReference type="InterPro" id="IPR014755">
    <property type="entry name" value="Cu-Rt/internalin_Ig-like"/>
</dbReference>
<feature type="domain" description="SbsA Ig-like" evidence="3">
    <location>
        <begin position="407"/>
        <end position="488"/>
    </location>
</feature>
<evidence type="ECO:0000259" key="4">
    <source>
        <dbReference type="Pfam" id="PF13229"/>
    </source>
</evidence>
<name>A0ABW8TGZ9_9CLOT</name>
<evidence type="ECO:0000313" key="5">
    <source>
        <dbReference type="EMBL" id="MFL0251725.1"/>
    </source>
</evidence>
<proteinExistence type="predicted"/>
<organism evidence="5 6">
    <name type="scientific">Clostridium neuense</name>
    <dbReference type="NCBI Taxonomy" id="1728934"/>
    <lineage>
        <taxon>Bacteria</taxon>
        <taxon>Bacillati</taxon>
        <taxon>Bacillota</taxon>
        <taxon>Clostridia</taxon>
        <taxon>Eubacteriales</taxon>
        <taxon>Clostridiaceae</taxon>
        <taxon>Clostridium</taxon>
    </lineage>
</organism>
<dbReference type="SUPFAM" id="SSF51126">
    <property type="entry name" value="Pectin lyase-like"/>
    <property type="match status" value="1"/>
</dbReference>
<dbReference type="EMBL" id="JBJIAA010000012">
    <property type="protein sequence ID" value="MFL0251725.1"/>
    <property type="molecule type" value="Genomic_DNA"/>
</dbReference>
<comment type="caution">
    <text evidence="5">The sequence shown here is derived from an EMBL/GenBank/DDBJ whole genome shotgun (WGS) entry which is preliminary data.</text>
</comment>
<dbReference type="InterPro" id="IPR006626">
    <property type="entry name" value="PbH1"/>
</dbReference>
<dbReference type="InterPro" id="IPR011050">
    <property type="entry name" value="Pectin_lyase_fold/virulence"/>
</dbReference>
<dbReference type="Gene3D" id="2.160.20.10">
    <property type="entry name" value="Single-stranded right-handed beta-helix, Pectin lyase-like"/>
    <property type="match status" value="1"/>
</dbReference>